<dbReference type="OrthoDB" id="342194at2"/>
<organism evidence="1 2">
    <name type="scientific">Leptospira barantonii</name>
    <dbReference type="NCBI Taxonomy" id="2023184"/>
    <lineage>
        <taxon>Bacteria</taxon>
        <taxon>Pseudomonadati</taxon>
        <taxon>Spirochaetota</taxon>
        <taxon>Spirochaetia</taxon>
        <taxon>Leptospirales</taxon>
        <taxon>Leptospiraceae</taxon>
        <taxon>Leptospira</taxon>
    </lineage>
</organism>
<gene>
    <name evidence="1" type="ORF">EHQ76_01955</name>
</gene>
<evidence type="ECO:0000313" key="2">
    <source>
        <dbReference type="Proteomes" id="UP000298429"/>
    </source>
</evidence>
<sequence>MKTTINKILISLLLLNLSYNCKIGEKEKDENDPFASLILFGSVARMDTLLRVENQSSAPVRVQIYDNSTCNTGSSAVKTGMPVYYDFGTVTANSKSDKILSLPFSSNLQFTQVIMYVQFTVACNFPLPNQFDASSLSNAKGYLLQIKPASGGGNYLEVDPRNGFYSYPAW</sequence>
<dbReference type="EMBL" id="RQGN01000012">
    <property type="protein sequence ID" value="TGM09540.1"/>
    <property type="molecule type" value="Genomic_DNA"/>
</dbReference>
<evidence type="ECO:0000313" key="1">
    <source>
        <dbReference type="EMBL" id="TGM09540.1"/>
    </source>
</evidence>
<proteinExistence type="predicted"/>
<dbReference type="Proteomes" id="UP000298429">
    <property type="component" value="Unassembled WGS sequence"/>
</dbReference>
<comment type="caution">
    <text evidence="1">The sequence shown here is derived from an EMBL/GenBank/DDBJ whole genome shotgun (WGS) entry which is preliminary data.</text>
</comment>
<dbReference type="AlphaFoldDB" id="A0A5F2BUY0"/>
<protein>
    <submittedName>
        <fullName evidence="1">Uncharacterized protein</fullName>
    </submittedName>
</protein>
<reference evidence="1 2" key="1">
    <citation type="journal article" date="2019" name="PLoS Negl. Trop. Dis.">
        <title>Revisiting the worldwide diversity of Leptospira species in the environment.</title>
        <authorList>
            <person name="Vincent A.T."/>
            <person name="Schiettekatte O."/>
            <person name="Bourhy P."/>
            <person name="Veyrier F.J."/>
            <person name="Picardeau M."/>
        </authorList>
    </citation>
    <scope>NUCLEOTIDE SEQUENCE [LARGE SCALE GENOMIC DNA]</scope>
    <source>
        <strain evidence="1 2">201702444</strain>
    </source>
</reference>
<name>A0A5F2BUY0_9LEPT</name>
<dbReference type="RefSeq" id="WP_135669511.1">
    <property type="nucleotide sequence ID" value="NZ_RQGN01000012.1"/>
</dbReference>
<accession>A0A5F2BUY0</accession>